<dbReference type="Proteomes" id="UP001259420">
    <property type="component" value="Unassembled WGS sequence"/>
</dbReference>
<keyword evidence="2" id="KW-1185">Reference proteome</keyword>
<protein>
    <submittedName>
        <fullName evidence="1">Uncharacterized protein</fullName>
    </submittedName>
</protein>
<gene>
    <name evidence="1" type="ORF">J2X87_005281</name>
</gene>
<sequence>MATASGATATVTTTASAATATTAAATIFGIHAGETTDVIGHQDSRCRQDSANCQSQQTFFELHVATSVWSCVVISVSNAVSSEFPAAH</sequence>
<proteinExistence type="predicted"/>
<evidence type="ECO:0000313" key="1">
    <source>
        <dbReference type="EMBL" id="MDR6610175.1"/>
    </source>
</evidence>
<evidence type="ECO:0000313" key="2">
    <source>
        <dbReference type="Proteomes" id="UP001259420"/>
    </source>
</evidence>
<reference evidence="1" key="1">
    <citation type="submission" date="2023-07" db="EMBL/GenBank/DDBJ databases">
        <title>Sorghum-associated microbial communities from plants grown in Nebraska, USA.</title>
        <authorList>
            <person name="Schachtman D."/>
        </authorList>
    </citation>
    <scope>NUCLEOTIDE SEQUENCE</scope>
    <source>
        <strain evidence="1">BE46</strain>
    </source>
</reference>
<name>A0ACC6JUZ1_9PSED</name>
<dbReference type="EMBL" id="JAVDSD010000018">
    <property type="protein sequence ID" value="MDR6610175.1"/>
    <property type="molecule type" value="Genomic_DNA"/>
</dbReference>
<comment type="caution">
    <text evidence="1">The sequence shown here is derived from an EMBL/GenBank/DDBJ whole genome shotgun (WGS) entry which is preliminary data.</text>
</comment>
<organism evidence="1 2">
    <name type="scientific">Pseudomonas synxantha</name>
    <dbReference type="NCBI Taxonomy" id="47883"/>
    <lineage>
        <taxon>Bacteria</taxon>
        <taxon>Pseudomonadati</taxon>
        <taxon>Pseudomonadota</taxon>
        <taxon>Gammaproteobacteria</taxon>
        <taxon>Pseudomonadales</taxon>
        <taxon>Pseudomonadaceae</taxon>
        <taxon>Pseudomonas</taxon>
    </lineage>
</organism>
<accession>A0ACC6JUZ1</accession>